<dbReference type="SUPFAM" id="SSF90229">
    <property type="entry name" value="CCCH zinc finger"/>
    <property type="match status" value="2"/>
</dbReference>
<feature type="region of interest" description="Disordered" evidence="7">
    <location>
        <begin position="114"/>
        <end position="149"/>
    </location>
</feature>
<feature type="compositionally biased region" description="Low complexity" evidence="7">
    <location>
        <begin position="114"/>
        <end position="126"/>
    </location>
</feature>
<keyword evidence="3 5" id="KW-0863">Zinc-finger</keyword>
<reference evidence="9" key="2">
    <citation type="submission" date="2020-07" db="EMBL/GenBank/DDBJ databases">
        <authorList>
            <person name="Vera ALvarez R."/>
            <person name="Arias-Moreno D.M."/>
            <person name="Jimenez-Jacinto V."/>
            <person name="Jimenez-Bremont J.F."/>
            <person name="Swaminathan K."/>
            <person name="Moose S.P."/>
            <person name="Guerrero-Gonzalez M.L."/>
            <person name="Marino-Ramirez L."/>
            <person name="Landsman D."/>
            <person name="Rodriguez-Kessler M."/>
            <person name="Delgado-Sanchez P."/>
        </authorList>
    </citation>
    <scope>NUCLEOTIDE SEQUENCE</scope>
    <source>
        <tissue evidence="9">Cladode</tissue>
    </source>
</reference>
<reference evidence="9" key="1">
    <citation type="journal article" date="2013" name="J. Plant Res.">
        <title>Effect of fungi and light on seed germination of three Opuntia species from semiarid lands of central Mexico.</title>
        <authorList>
            <person name="Delgado-Sanchez P."/>
            <person name="Jimenez-Bremont J.F."/>
            <person name="Guerrero-Gonzalez Mde L."/>
            <person name="Flores J."/>
        </authorList>
    </citation>
    <scope>NUCLEOTIDE SEQUENCE</scope>
    <source>
        <tissue evidence="9">Cladode</tissue>
    </source>
</reference>
<dbReference type="EMBL" id="GISG01184828">
    <property type="protein sequence ID" value="MBA4654793.1"/>
    <property type="molecule type" value="Transcribed_RNA"/>
</dbReference>
<accession>A0A7C9A0S4</accession>
<dbReference type="FunFam" id="4.10.1000.10:FF:000002">
    <property type="entry name" value="Zinc finger protein 36, C3H1 type-like 1"/>
    <property type="match status" value="1"/>
</dbReference>
<dbReference type="PROSITE" id="PS50103">
    <property type="entry name" value="ZF_C3H1"/>
    <property type="match status" value="2"/>
</dbReference>
<dbReference type="InterPro" id="IPR000571">
    <property type="entry name" value="Znf_CCCH"/>
</dbReference>
<protein>
    <recommendedName>
        <fullName evidence="8">C3H1-type domain-containing protein</fullName>
    </recommendedName>
</protein>
<evidence type="ECO:0000256" key="2">
    <source>
        <dbReference type="ARBA" id="ARBA00022737"/>
    </source>
</evidence>
<feature type="compositionally biased region" description="Polar residues" evidence="7">
    <location>
        <begin position="127"/>
        <end position="140"/>
    </location>
</feature>
<dbReference type="SMART" id="SM00356">
    <property type="entry name" value="ZnF_C3H1"/>
    <property type="match status" value="2"/>
</dbReference>
<proteinExistence type="predicted"/>
<feature type="zinc finger region" description="C3H1-type" evidence="5">
    <location>
        <begin position="211"/>
        <end position="239"/>
    </location>
</feature>
<dbReference type="Gene3D" id="4.10.1000.10">
    <property type="entry name" value="Zinc finger, CCCH-type"/>
    <property type="match status" value="2"/>
</dbReference>
<keyword evidence="6" id="KW-0175">Coiled coil</keyword>
<dbReference type="PANTHER" id="PTHR12547:SF162">
    <property type="entry name" value="ZINC FINGER CCCH DOMAIN-CONTAINING PROTEIN 15"/>
    <property type="match status" value="1"/>
</dbReference>
<feature type="zinc finger region" description="C3H1-type" evidence="5">
    <location>
        <begin position="249"/>
        <end position="277"/>
    </location>
</feature>
<evidence type="ECO:0000256" key="6">
    <source>
        <dbReference type="SAM" id="Coils"/>
    </source>
</evidence>
<evidence type="ECO:0000256" key="4">
    <source>
        <dbReference type="ARBA" id="ARBA00022833"/>
    </source>
</evidence>
<name>A0A7C9A0S4_OPUST</name>
<keyword evidence="1 5" id="KW-0479">Metal-binding</keyword>
<feature type="coiled-coil region" evidence="6">
    <location>
        <begin position="62"/>
        <end position="103"/>
    </location>
</feature>
<evidence type="ECO:0000256" key="1">
    <source>
        <dbReference type="ARBA" id="ARBA00022723"/>
    </source>
</evidence>
<evidence type="ECO:0000256" key="3">
    <source>
        <dbReference type="ARBA" id="ARBA00022771"/>
    </source>
</evidence>
<dbReference type="InterPro" id="IPR045877">
    <property type="entry name" value="ZFP36-like"/>
</dbReference>
<dbReference type="FunFam" id="4.10.1000.10:FF:000001">
    <property type="entry name" value="zinc finger CCCH domain-containing protein 15-like"/>
    <property type="match status" value="1"/>
</dbReference>
<organism evidence="9">
    <name type="scientific">Opuntia streptacantha</name>
    <name type="common">Prickly pear cactus</name>
    <name type="synonym">Opuntia cardona</name>
    <dbReference type="NCBI Taxonomy" id="393608"/>
    <lineage>
        <taxon>Eukaryota</taxon>
        <taxon>Viridiplantae</taxon>
        <taxon>Streptophyta</taxon>
        <taxon>Embryophyta</taxon>
        <taxon>Tracheophyta</taxon>
        <taxon>Spermatophyta</taxon>
        <taxon>Magnoliopsida</taxon>
        <taxon>eudicotyledons</taxon>
        <taxon>Gunneridae</taxon>
        <taxon>Pentapetalae</taxon>
        <taxon>Caryophyllales</taxon>
        <taxon>Cactineae</taxon>
        <taxon>Cactaceae</taxon>
        <taxon>Opuntioideae</taxon>
        <taxon>Opuntia</taxon>
    </lineage>
</organism>
<keyword evidence="2" id="KW-0677">Repeat</keyword>
<evidence type="ECO:0000313" key="9">
    <source>
        <dbReference type="EMBL" id="MBA4654793.1"/>
    </source>
</evidence>
<keyword evidence="4 5" id="KW-0862">Zinc</keyword>
<dbReference type="Pfam" id="PF00642">
    <property type="entry name" value="zf-CCCH"/>
    <property type="match status" value="2"/>
</dbReference>
<feature type="domain" description="C3H1-type" evidence="8">
    <location>
        <begin position="211"/>
        <end position="239"/>
    </location>
</feature>
<dbReference type="GO" id="GO:0003729">
    <property type="term" value="F:mRNA binding"/>
    <property type="evidence" value="ECO:0007669"/>
    <property type="project" value="InterPro"/>
</dbReference>
<sequence length="283" mass="31495">MSKVLMDKKDDHYALTFSNIDSSANSFSPSPPSTPSAMATSEAVGARSGVYRARLILENQLYDELLNRYQLATSRLREVTREANALQEENEWLRLANEDLTRRLHSLLSFSDQSVGLTSGSSSTSDRNNNGESVGSSSPISAVDEGEGRVSLPKSISVRSPGYFKLANLPPPATPASNQCRISPSQRPNKTRLRVRKEENAIEMEVYRQGMYKTELCNKWQETGTCPYGQHCRFAHGLSELRPVVRHPRYKTQVCRMVLAGAACPYGHRCHFLHSLPTTNTTS</sequence>
<dbReference type="GO" id="GO:0008270">
    <property type="term" value="F:zinc ion binding"/>
    <property type="evidence" value="ECO:0007669"/>
    <property type="project" value="UniProtKB-KW"/>
</dbReference>
<evidence type="ECO:0000259" key="8">
    <source>
        <dbReference type="PROSITE" id="PS50103"/>
    </source>
</evidence>
<dbReference type="PANTHER" id="PTHR12547">
    <property type="entry name" value="CCCH ZINC FINGER/TIS11-RELATED"/>
    <property type="match status" value="1"/>
</dbReference>
<evidence type="ECO:0000256" key="7">
    <source>
        <dbReference type="SAM" id="MobiDB-lite"/>
    </source>
</evidence>
<feature type="domain" description="C3H1-type" evidence="8">
    <location>
        <begin position="249"/>
        <end position="277"/>
    </location>
</feature>
<dbReference type="InterPro" id="IPR036855">
    <property type="entry name" value="Znf_CCCH_sf"/>
</dbReference>
<evidence type="ECO:0000256" key="5">
    <source>
        <dbReference type="PROSITE-ProRule" id="PRU00723"/>
    </source>
</evidence>
<dbReference type="AlphaFoldDB" id="A0A7C9A0S4"/>